<protein>
    <submittedName>
        <fullName evidence="2">Uncharacterized protein</fullName>
    </submittedName>
</protein>
<dbReference type="InterPro" id="IPR021109">
    <property type="entry name" value="Peptidase_aspartic_dom_sf"/>
</dbReference>
<reference evidence="2" key="1">
    <citation type="submission" date="2020-11" db="EMBL/GenBank/DDBJ databases">
        <authorList>
            <consortium name="DOE Joint Genome Institute"/>
            <person name="Ahrendt S."/>
            <person name="Riley R."/>
            <person name="Andreopoulos W."/>
            <person name="LaButti K."/>
            <person name="Pangilinan J."/>
            <person name="Ruiz-duenas F.J."/>
            <person name="Barrasa J.M."/>
            <person name="Sanchez-Garcia M."/>
            <person name="Camarero S."/>
            <person name="Miyauchi S."/>
            <person name="Serrano A."/>
            <person name="Linde D."/>
            <person name="Babiker R."/>
            <person name="Drula E."/>
            <person name="Ayuso-Fernandez I."/>
            <person name="Pacheco R."/>
            <person name="Padilla G."/>
            <person name="Ferreira P."/>
            <person name="Barriuso J."/>
            <person name="Kellner H."/>
            <person name="Castanera R."/>
            <person name="Alfaro M."/>
            <person name="Ramirez L."/>
            <person name="Pisabarro A.G."/>
            <person name="Kuo A."/>
            <person name="Tritt A."/>
            <person name="Lipzen A."/>
            <person name="He G."/>
            <person name="Yan M."/>
            <person name="Ng V."/>
            <person name="Cullen D."/>
            <person name="Martin F."/>
            <person name="Rosso M.-N."/>
            <person name="Henrissat B."/>
            <person name="Hibbett D."/>
            <person name="Martinez A.T."/>
            <person name="Grigoriev I.V."/>
        </authorList>
    </citation>
    <scope>NUCLEOTIDE SEQUENCE</scope>
    <source>
        <strain evidence="2">AH 44721</strain>
    </source>
</reference>
<evidence type="ECO:0000256" key="1">
    <source>
        <dbReference type="SAM" id="MobiDB-lite"/>
    </source>
</evidence>
<dbReference type="CDD" id="cd00303">
    <property type="entry name" value="retropepsin_like"/>
    <property type="match status" value="1"/>
</dbReference>
<gene>
    <name evidence="2" type="ORF">CPB84DRAFT_1685520</name>
</gene>
<name>A0A9P5TKC5_GYMJU</name>
<organism evidence="2 3">
    <name type="scientific">Gymnopilus junonius</name>
    <name type="common">Spectacular rustgill mushroom</name>
    <name type="synonym">Gymnopilus spectabilis subsp. junonius</name>
    <dbReference type="NCBI Taxonomy" id="109634"/>
    <lineage>
        <taxon>Eukaryota</taxon>
        <taxon>Fungi</taxon>
        <taxon>Dikarya</taxon>
        <taxon>Basidiomycota</taxon>
        <taxon>Agaricomycotina</taxon>
        <taxon>Agaricomycetes</taxon>
        <taxon>Agaricomycetidae</taxon>
        <taxon>Agaricales</taxon>
        <taxon>Agaricineae</taxon>
        <taxon>Hymenogastraceae</taxon>
        <taxon>Gymnopilus</taxon>
    </lineage>
</organism>
<dbReference type="SUPFAM" id="SSF56672">
    <property type="entry name" value="DNA/RNA polymerases"/>
    <property type="match status" value="1"/>
</dbReference>
<dbReference type="OrthoDB" id="3268967at2759"/>
<dbReference type="Proteomes" id="UP000724874">
    <property type="component" value="Unassembled WGS sequence"/>
</dbReference>
<dbReference type="AlphaFoldDB" id="A0A9P5TKC5"/>
<sequence length="604" mass="67605">MASTIASIEHPVTKHCLILTTGDITPKVLVDLADAHHEYFIVKEIDDTDKVKKILGGFKCVHVRDWIACECDCLLKLTYEDFMAEVCSNYLPLNWEETVCTQLLGMKMKQNDKFWDWCQELCALNIVLRGTTSHLSESALHNQLEAALEPSLLNYCFREKINKIIVLKDWVLAVKEADEKLKDDQKRTHEVLAEETAWNSKCPALSGNSRTGNTANTTASSSSNTIKKCPKLEDGEHTLLAVNNGCFKCRRFDQDHSSKTCPNSFPDGEGYKKVTATRNAAGNAPKIQNGSSTSRPRPIATVVPDAAHFSESDNDDVVTAVMPSAALGNGSESEDDVSSPFHIRHLLLKFKVLARHLDFALTFASLLDCGAHLVLMNPETADELQLERFALKKPELVNVTISKDKTEKMSLLQYVKFSITTLDNAWSSKTVCALIAPGLCMPIILRLPFLSHNKLVIDADSHTCIDKTTGYDLIEDGKLTFEEVRPVDVIVPIRCAVERLSAIEKLRKHSDKVKRDFKEIFEPIPHIDWLPMDYVAHIKLKDAEAGITNRTYACPRKYREAFQTLIGQHLDAGRICLSSSSYASPCFIIPKADPKVLPRWVNDY</sequence>
<proteinExistence type="predicted"/>
<comment type="caution">
    <text evidence="2">The sequence shown here is derived from an EMBL/GenBank/DDBJ whole genome shotgun (WGS) entry which is preliminary data.</text>
</comment>
<evidence type="ECO:0000313" key="3">
    <source>
        <dbReference type="Proteomes" id="UP000724874"/>
    </source>
</evidence>
<feature type="compositionally biased region" description="Low complexity" evidence="1">
    <location>
        <begin position="206"/>
        <end position="225"/>
    </location>
</feature>
<dbReference type="Gene3D" id="2.40.70.10">
    <property type="entry name" value="Acid Proteases"/>
    <property type="match status" value="1"/>
</dbReference>
<feature type="region of interest" description="Disordered" evidence="1">
    <location>
        <begin position="203"/>
        <end position="225"/>
    </location>
</feature>
<dbReference type="Gene3D" id="3.10.10.10">
    <property type="entry name" value="HIV Type 1 Reverse Transcriptase, subunit A, domain 1"/>
    <property type="match status" value="1"/>
</dbReference>
<accession>A0A9P5TKC5</accession>
<evidence type="ECO:0000313" key="2">
    <source>
        <dbReference type="EMBL" id="KAF8885403.1"/>
    </source>
</evidence>
<dbReference type="InterPro" id="IPR043502">
    <property type="entry name" value="DNA/RNA_pol_sf"/>
</dbReference>
<dbReference type="EMBL" id="JADNYJ010000102">
    <property type="protein sequence ID" value="KAF8885403.1"/>
    <property type="molecule type" value="Genomic_DNA"/>
</dbReference>
<keyword evidence="3" id="KW-1185">Reference proteome</keyword>